<feature type="chain" id="PRO_5012288660" description="Type IX secretion system protein PorQ" evidence="1">
    <location>
        <begin position="26"/>
        <end position="324"/>
    </location>
</feature>
<organism evidence="2 3">
    <name type="scientific">Rubricoccus marinus</name>
    <dbReference type="NCBI Taxonomy" id="716817"/>
    <lineage>
        <taxon>Bacteria</taxon>
        <taxon>Pseudomonadati</taxon>
        <taxon>Rhodothermota</taxon>
        <taxon>Rhodothermia</taxon>
        <taxon>Rhodothermales</taxon>
        <taxon>Rubricoccaceae</taxon>
        <taxon>Rubricoccus</taxon>
    </lineage>
</organism>
<dbReference type="NCBIfam" id="NF033711">
    <property type="entry name" value="T9SS_PorQ"/>
    <property type="match status" value="1"/>
</dbReference>
<reference evidence="2 3" key="1">
    <citation type="submission" date="2016-11" db="EMBL/GenBank/DDBJ databases">
        <title>Study of marine rhodopsin-containing bacteria.</title>
        <authorList>
            <person name="Yoshizawa S."/>
            <person name="Kumagai Y."/>
            <person name="Kogure K."/>
        </authorList>
    </citation>
    <scope>NUCLEOTIDE SEQUENCE [LARGE SCALE GENOMIC DNA]</scope>
    <source>
        <strain evidence="2 3">SG-29</strain>
    </source>
</reference>
<evidence type="ECO:0000313" key="2">
    <source>
        <dbReference type="EMBL" id="OZC02956.1"/>
    </source>
</evidence>
<dbReference type="RefSeq" id="WP_094547747.1">
    <property type="nucleotide sequence ID" value="NZ_MQWB01000001.1"/>
</dbReference>
<protein>
    <recommendedName>
        <fullName evidence="4">Type IX secretion system protein PorQ</fullName>
    </recommendedName>
</protein>
<gene>
    <name evidence="2" type="ORF">BSZ36_08225</name>
</gene>
<sequence length="324" mass="33609">MPRPLALRVFSSLALAALLAQPLAAQDSRDTSFDLVRLDPSARSAALAGAVTALPSSDPGAFYANPALLAPEAEKQLSLGYLNHLAGVSAGFATYAREIPSVGRLALGVRYLSYGEFDRADEDGTADDTFGANEAAVSLGYAYDVNRRLRVGATGHALFESVDGASGQALVADLGVAYSVPSQLLTLSASAHGIGAVTSSLGADDAALPIDLRVGISKRLQYLPLTITLSGHELQNYENESGSALDEALRHVAAGGELQLGKALALRAGYHPGRAEGLRTGGRLDLAGLNVGFGIATRRVTIDYARVGWGEFGGLHQLGVRLGL</sequence>
<name>A0A259TZ46_9BACT</name>
<dbReference type="OrthoDB" id="9809953at2"/>
<dbReference type="InParanoid" id="A0A259TZ46"/>
<dbReference type="EMBL" id="MQWB01000001">
    <property type="protein sequence ID" value="OZC02956.1"/>
    <property type="molecule type" value="Genomic_DNA"/>
</dbReference>
<dbReference type="SUPFAM" id="SSF56935">
    <property type="entry name" value="Porins"/>
    <property type="match status" value="1"/>
</dbReference>
<keyword evidence="1" id="KW-0732">Signal</keyword>
<accession>A0A259TZ46</accession>
<proteinExistence type="predicted"/>
<evidence type="ECO:0000313" key="3">
    <source>
        <dbReference type="Proteomes" id="UP000216446"/>
    </source>
</evidence>
<dbReference type="NCBIfam" id="NF033709">
    <property type="entry name" value="PorV_fam"/>
    <property type="match status" value="1"/>
</dbReference>
<dbReference type="AlphaFoldDB" id="A0A259TZ46"/>
<evidence type="ECO:0000256" key="1">
    <source>
        <dbReference type="SAM" id="SignalP"/>
    </source>
</evidence>
<comment type="caution">
    <text evidence="2">The sequence shown here is derived from an EMBL/GenBank/DDBJ whole genome shotgun (WGS) entry which is preliminary data.</text>
</comment>
<evidence type="ECO:0008006" key="4">
    <source>
        <dbReference type="Google" id="ProtNLM"/>
    </source>
</evidence>
<feature type="signal peptide" evidence="1">
    <location>
        <begin position="1"/>
        <end position="25"/>
    </location>
</feature>
<dbReference type="Proteomes" id="UP000216446">
    <property type="component" value="Unassembled WGS sequence"/>
</dbReference>
<keyword evidence="3" id="KW-1185">Reference proteome</keyword>
<dbReference type="Gene3D" id="2.40.160.60">
    <property type="entry name" value="Outer membrane protein transport protein (OMPP1/FadL/TodX)"/>
    <property type="match status" value="1"/>
</dbReference>